<proteinExistence type="predicted"/>
<comment type="caution">
    <text evidence="1">The sequence shown here is derived from an EMBL/GenBank/DDBJ whole genome shotgun (WGS) entry which is preliminary data.</text>
</comment>
<dbReference type="EMBL" id="JAIQCV010000004">
    <property type="protein sequence ID" value="KAH1107539.1"/>
    <property type="molecule type" value="Genomic_DNA"/>
</dbReference>
<gene>
    <name evidence="1" type="ORF">J1N35_011307</name>
</gene>
<name>A0A9D3W277_9ROSI</name>
<sequence length="99" mass="11786">MIGKTRHSPYWGMQRNKMLCIAFVWIGENEDPMSVPLVYSNWWIQIHDLPPGFFRESMAVQFGDFLGNFLEYDTKQLSNGNMNYMRIRVKLDVRIPLKR</sequence>
<organism evidence="1 2">
    <name type="scientific">Gossypium stocksii</name>
    <dbReference type="NCBI Taxonomy" id="47602"/>
    <lineage>
        <taxon>Eukaryota</taxon>
        <taxon>Viridiplantae</taxon>
        <taxon>Streptophyta</taxon>
        <taxon>Embryophyta</taxon>
        <taxon>Tracheophyta</taxon>
        <taxon>Spermatophyta</taxon>
        <taxon>Magnoliopsida</taxon>
        <taxon>eudicotyledons</taxon>
        <taxon>Gunneridae</taxon>
        <taxon>Pentapetalae</taxon>
        <taxon>rosids</taxon>
        <taxon>malvids</taxon>
        <taxon>Malvales</taxon>
        <taxon>Malvaceae</taxon>
        <taxon>Malvoideae</taxon>
        <taxon>Gossypium</taxon>
    </lineage>
</organism>
<reference evidence="1 2" key="1">
    <citation type="journal article" date="2021" name="Plant Biotechnol. J.">
        <title>Multi-omics assisted identification of the key and species-specific regulatory components of drought-tolerant mechanisms in Gossypium stocksii.</title>
        <authorList>
            <person name="Yu D."/>
            <person name="Ke L."/>
            <person name="Zhang D."/>
            <person name="Wu Y."/>
            <person name="Sun Y."/>
            <person name="Mei J."/>
            <person name="Sun J."/>
            <person name="Sun Y."/>
        </authorList>
    </citation>
    <scope>NUCLEOTIDE SEQUENCE [LARGE SCALE GENOMIC DNA]</scope>
    <source>
        <strain evidence="2">cv. E1</strain>
        <tissue evidence="1">Leaf</tissue>
    </source>
</reference>
<evidence type="ECO:0000313" key="1">
    <source>
        <dbReference type="EMBL" id="KAH1107539.1"/>
    </source>
</evidence>
<accession>A0A9D3W277</accession>
<evidence type="ECO:0008006" key="3">
    <source>
        <dbReference type="Google" id="ProtNLM"/>
    </source>
</evidence>
<dbReference type="Proteomes" id="UP000828251">
    <property type="component" value="Unassembled WGS sequence"/>
</dbReference>
<evidence type="ECO:0000313" key="2">
    <source>
        <dbReference type="Proteomes" id="UP000828251"/>
    </source>
</evidence>
<keyword evidence="2" id="KW-1185">Reference proteome</keyword>
<protein>
    <recommendedName>
        <fullName evidence="3">DUF4283 domain-containing protein</fullName>
    </recommendedName>
</protein>
<dbReference type="AlphaFoldDB" id="A0A9D3W277"/>
<dbReference type="OrthoDB" id="991972at2759"/>